<accession>A0A9X2JG05</accession>
<evidence type="ECO:0000256" key="2">
    <source>
        <dbReference type="ARBA" id="ARBA00022490"/>
    </source>
</evidence>
<dbReference type="InterPro" id="IPR054608">
    <property type="entry name" value="SYY-like_C"/>
</dbReference>
<keyword evidence="15" id="KW-1185">Reference proteome</keyword>
<keyword evidence="6 12" id="KW-0694">RNA-binding</keyword>
<evidence type="ECO:0000313" key="14">
    <source>
        <dbReference type="EMBL" id="MCO6044216.1"/>
    </source>
</evidence>
<dbReference type="InterPro" id="IPR036986">
    <property type="entry name" value="S4_RNA-bd_sf"/>
</dbReference>
<dbReference type="Gene3D" id="3.10.290.10">
    <property type="entry name" value="RNA-binding S4 domain"/>
    <property type="match status" value="1"/>
</dbReference>
<dbReference type="FunFam" id="1.10.240.10:FF:000001">
    <property type="entry name" value="Tyrosine--tRNA ligase"/>
    <property type="match status" value="1"/>
</dbReference>
<evidence type="ECO:0000256" key="4">
    <source>
        <dbReference type="ARBA" id="ARBA00022741"/>
    </source>
</evidence>
<dbReference type="SUPFAM" id="SSF55174">
    <property type="entry name" value="Alpha-L RNA-binding motif"/>
    <property type="match status" value="1"/>
</dbReference>
<evidence type="ECO:0000256" key="7">
    <source>
        <dbReference type="ARBA" id="ARBA00022917"/>
    </source>
</evidence>
<comment type="function">
    <text evidence="11">Catalyzes the attachment of tyrosine to tRNA(Tyr) in a two-step reaction: tyrosine is first activated by ATP to form Tyr-AMP and then transferred to the acceptor end of tRNA(Tyr).</text>
</comment>
<dbReference type="EMBL" id="JAMXLR010000036">
    <property type="protein sequence ID" value="MCO6044216.1"/>
    <property type="molecule type" value="Genomic_DNA"/>
</dbReference>
<dbReference type="InterPro" id="IPR014729">
    <property type="entry name" value="Rossmann-like_a/b/a_fold"/>
</dbReference>
<dbReference type="GO" id="GO:0042803">
    <property type="term" value="F:protein homodimerization activity"/>
    <property type="evidence" value="ECO:0007669"/>
    <property type="project" value="UniProtKB-ARBA"/>
</dbReference>
<keyword evidence="3 11" id="KW-0436">Ligase</keyword>
<dbReference type="InterPro" id="IPR002307">
    <property type="entry name" value="Tyr-tRNA-ligase"/>
</dbReference>
<feature type="short sequence motif" description="'HIGH' region" evidence="11">
    <location>
        <begin position="39"/>
        <end position="48"/>
    </location>
</feature>
<comment type="caution">
    <text evidence="14">The sequence shown here is derived from an EMBL/GenBank/DDBJ whole genome shotgun (WGS) entry which is preliminary data.</text>
</comment>
<feature type="binding site" evidence="11">
    <location>
        <position position="235"/>
    </location>
    <ligand>
        <name>ATP</name>
        <dbReference type="ChEBI" id="CHEBI:30616"/>
    </ligand>
</feature>
<dbReference type="Gene3D" id="3.40.50.620">
    <property type="entry name" value="HUPs"/>
    <property type="match status" value="1"/>
</dbReference>
<keyword evidence="4 11" id="KW-0547">Nucleotide-binding</keyword>
<evidence type="ECO:0000256" key="3">
    <source>
        <dbReference type="ARBA" id="ARBA00022598"/>
    </source>
</evidence>
<dbReference type="EC" id="6.1.1.1" evidence="11"/>
<sequence>MGLLDDLRWRNLVHQTTDDENLGTWLEEKPRVVYAGFDPTADSLHVGSLLPLLLLRRFQKAGHKPIALVGGATGMIGDPSGKSAERNLLSPDVLEANVAGLREQMQRFLDFDAGSQGAELVNNLDWIGRFSYIEFLRDVGKNFPVNVMLAKDSVKGRLGREETGISYTEFSYMLLQAYDFVYLNREFGCELQIGGSDQWGNITAGIDLGRRMHSVQLRGMTAPLLLKSDGTKMGKTESGAIWLSADRTSPYQFYQYWINAADDDVGNCLRVLTELSHDEIEALDASRESDPGKKESQRRLAEELTKLVHGPDGVAAAVRATEIFFGAEISDLSDAELGAIFADVPSCEMPRADLAAGMALIDLLAATPLAKSKGEARRTIQQGGAYVNNRRVEDVAAQVTEADLASETVMVLRSGRKKYALVKFV</sequence>
<keyword evidence="5 11" id="KW-0067">ATP-binding</keyword>
<dbReference type="SUPFAM" id="SSF52374">
    <property type="entry name" value="Nucleotidylyl transferase"/>
    <property type="match status" value="1"/>
</dbReference>
<dbReference type="NCBIfam" id="TIGR00234">
    <property type="entry name" value="tyrS"/>
    <property type="match status" value="1"/>
</dbReference>
<dbReference type="Pfam" id="PF00579">
    <property type="entry name" value="tRNA-synt_1b"/>
    <property type="match status" value="1"/>
</dbReference>
<dbReference type="Proteomes" id="UP001155241">
    <property type="component" value="Unassembled WGS sequence"/>
</dbReference>
<dbReference type="FunFam" id="3.10.290.10:FF:000014">
    <property type="entry name" value="Tyrosine--tRNA ligase"/>
    <property type="match status" value="1"/>
</dbReference>
<reference evidence="14" key="1">
    <citation type="submission" date="2022-06" db="EMBL/GenBank/DDBJ databases">
        <title>Aeoliella straminimaris, a novel planctomycete from sediments.</title>
        <authorList>
            <person name="Vitorino I.R."/>
            <person name="Lage O.M."/>
        </authorList>
    </citation>
    <scope>NUCLEOTIDE SEQUENCE</scope>
    <source>
        <strain evidence="14">ICT_H6.2</strain>
    </source>
</reference>
<evidence type="ECO:0000256" key="8">
    <source>
        <dbReference type="ARBA" id="ARBA00023146"/>
    </source>
</evidence>
<dbReference type="InterPro" id="IPR024107">
    <property type="entry name" value="Tyr-tRNA-ligase_bac_1"/>
</dbReference>
<comment type="catalytic activity">
    <reaction evidence="9 11">
        <text>tRNA(Tyr) + L-tyrosine + ATP = L-tyrosyl-tRNA(Tyr) + AMP + diphosphate + H(+)</text>
        <dbReference type="Rhea" id="RHEA:10220"/>
        <dbReference type="Rhea" id="RHEA-COMP:9706"/>
        <dbReference type="Rhea" id="RHEA-COMP:9707"/>
        <dbReference type="ChEBI" id="CHEBI:15378"/>
        <dbReference type="ChEBI" id="CHEBI:30616"/>
        <dbReference type="ChEBI" id="CHEBI:33019"/>
        <dbReference type="ChEBI" id="CHEBI:58315"/>
        <dbReference type="ChEBI" id="CHEBI:78442"/>
        <dbReference type="ChEBI" id="CHEBI:78536"/>
        <dbReference type="ChEBI" id="CHEBI:456215"/>
        <dbReference type="EC" id="6.1.1.1"/>
    </reaction>
</comment>
<gene>
    <name evidence="11 14" type="primary">tyrS</name>
    <name evidence="14" type="ORF">NG895_09885</name>
</gene>
<evidence type="ECO:0000256" key="6">
    <source>
        <dbReference type="ARBA" id="ARBA00022884"/>
    </source>
</evidence>
<dbReference type="CDD" id="cd00165">
    <property type="entry name" value="S4"/>
    <property type="match status" value="1"/>
</dbReference>
<evidence type="ECO:0000256" key="12">
    <source>
        <dbReference type="PROSITE-ProRule" id="PRU00182"/>
    </source>
</evidence>
<dbReference type="GO" id="GO:0003723">
    <property type="term" value="F:RNA binding"/>
    <property type="evidence" value="ECO:0007669"/>
    <property type="project" value="UniProtKB-KW"/>
</dbReference>
<dbReference type="CDD" id="cd00805">
    <property type="entry name" value="TyrRS_core"/>
    <property type="match status" value="1"/>
</dbReference>
<dbReference type="HAMAP" id="MF_02006">
    <property type="entry name" value="Tyr_tRNA_synth_type1"/>
    <property type="match status" value="1"/>
</dbReference>
<evidence type="ECO:0000313" key="15">
    <source>
        <dbReference type="Proteomes" id="UP001155241"/>
    </source>
</evidence>
<feature type="binding site" evidence="11">
    <location>
        <position position="34"/>
    </location>
    <ligand>
        <name>L-tyrosine</name>
        <dbReference type="ChEBI" id="CHEBI:58315"/>
    </ligand>
</feature>
<dbReference type="GO" id="GO:0005829">
    <property type="term" value="C:cytosol"/>
    <property type="evidence" value="ECO:0007669"/>
    <property type="project" value="TreeGrafter"/>
</dbReference>
<dbReference type="FunFam" id="3.40.50.620:FF:000008">
    <property type="entry name" value="Tyrosine--tRNA ligase"/>
    <property type="match status" value="1"/>
</dbReference>
<evidence type="ECO:0000256" key="5">
    <source>
        <dbReference type="ARBA" id="ARBA00022840"/>
    </source>
</evidence>
<keyword evidence="2 11" id="KW-0963">Cytoplasm</keyword>
<dbReference type="GO" id="GO:0004831">
    <property type="term" value="F:tyrosine-tRNA ligase activity"/>
    <property type="evidence" value="ECO:0007669"/>
    <property type="project" value="UniProtKB-UniRule"/>
</dbReference>
<comment type="subcellular location">
    <subcellularLocation>
        <location evidence="1 11">Cytoplasm</location>
    </subcellularLocation>
</comment>
<evidence type="ECO:0000256" key="9">
    <source>
        <dbReference type="ARBA" id="ARBA00048248"/>
    </source>
</evidence>
<dbReference type="GO" id="GO:0006437">
    <property type="term" value="P:tyrosyl-tRNA aminoacylation"/>
    <property type="evidence" value="ECO:0007669"/>
    <property type="project" value="UniProtKB-UniRule"/>
</dbReference>
<comment type="similarity">
    <text evidence="10 11">Belongs to the class-I aminoacyl-tRNA synthetase family. TyrS type 1 subfamily.</text>
</comment>
<evidence type="ECO:0000256" key="1">
    <source>
        <dbReference type="ARBA" id="ARBA00004496"/>
    </source>
</evidence>
<dbReference type="RefSeq" id="WP_252852321.1">
    <property type="nucleotide sequence ID" value="NZ_JAMXLR010000036.1"/>
</dbReference>
<dbReference type="InterPro" id="IPR024088">
    <property type="entry name" value="Tyr-tRNA-ligase_bac-type"/>
</dbReference>
<dbReference type="Gene3D" id="1.10.240.10">
    <property type="entry name" value="Tyrosyl-Transfer RNA Synthetase"/>
    <property type="match status" value="1"/>
</dbReference>
<evidence type="ECO:0000256" key="11">
    <source>
        <dbReference type="HAMAP-Rule" id="MF_02006"/>
    </source>
</evidence>
<evidence type="ECO:0000259" key="13">
    <source>
        <dbReference type="Pfam" id="PF22421"/>
    </source>
</evidence>
<feature type="binding site" evidence="11">
    <location>
        <position position="172"/>
    </location>
    <ligand>
        <name>L-tyrosine</name>
        <dbReference type="ChEBI" id="CHEBI:58315"/>
    </ligand>
</feature>
<dbReference type="PANTHER" id="PTHR11766:SF0">
    <property type="entry name" value="TYROSINE--TRNA LIGASE, MITOCHONDRIAL"/>
    <property type="match status" value="1"/>
</dbReference>
<dbReference type="InterPro" id="IPR002305">
    <property type="entry name" value="aa-tRNA-synth_Ic"/>
</dbReference>
<dbReference type="PROSITE" id="PS50889">
    <property type="entry name" value="S4"/>
    <property type="match status" value="1"/>
</dbReference>
<dbReference type="PRINTS" id="PR01040">
    <property type="entry name" value="TRNASYNTHTYR"/>
</dbReference>
<keyword evidence="8 11" id="KW-0030">Aminoacyl-tRNA synthetase</keyword>
<dbReference type="GO" id="GO:0005524">
    <property type="term" value="F:ATP binding"/>
    <property type="evidence" value="ECO:0007669"/>
    <property type="project" value="UniProtKB-UniRule"/>
</dbReference>
<keyword evidence="7 11" id="KW-0648">Protein biosynthesis</keyword>
<evidence type="ECO:0000256" key="10">
    <source>
        <dbReference type="ARBA" id="ARBA00060965"/>
    </source>
</evidence>
<proteinExistence type="inferred from homology"/>
<dbReference type="PANTHER" id="PTHR11766">
    <property type="entry name" value="TYROSYL-TRNA SYNTHETASE"/>
    <property type="match status" value="1"/>
</dbReference>
<organism evidence="14 15">
    <name type="scientific">Aeoliella straminimaris</name>
    <dbReference type="NCBI Taxonomy" id="2954799"/>
    <lineage>
        <taxon>Bacteria</taxon>
        <taxon>Pseudomonadati</taxon>
        <taxon>Planctomycetota</taxon>
        <taxon>Planctomycetia</taxon>
        <taxon>Pirellulales</taxon>
        <taxon>Lacipirellulaceae</taxon>
        <taxon>Aeoliella</taxon>
    </lineage>
</organism>
<name>A0A9X2JG05_9BACT</name>
<feature type="short sequence motif" description="'KMSKS' region" evidence="11">
    <location>
        <begin position="232"/>
        <end position="236"/>
    </location>
</feature>
<dbReference type="Pfam" id="PF22421">
    <property type="entry name" value="SYY_C-terminal"/>
    <property type="match status" value="1"/>
</dbReference>
<protein>
    <recommendedName>
        <fullName evidence="11">Tyrosine--tRNA ligase</fullName>
        <ecNumber evidence="11">6.1.1.1</ecNumber>
    </recommendedName>
    <alternativeName>
        <fullName evidence="11">Tyrosyl-tRNA synthetase</fullName>
        <shortName evidence="11">TyrRS</shortName>
    </alternativeName>
</protein>
<feature type="domain" description="Tyrosine--tRNA ligase SYY-like C-terminal" evidence="13">
    <location>
        <begin position="337"/>
        <end position="422"/>
    </location>
</feature>
<feature type="binding site" evidence="11">
    <location>
        <position position="176"/>
    </location>
    <ligand>
        <name>L-tyrosine</name>
        <dbReference type="ChEBI" id="CHEBI:58315"/>
    </ligand>
</feature>
<comment type="subunit">
    <text evidence="11">Homodimer.</text>
</comment>
<dbReference type="AlphaFoldDB" id="A0A9X2JG05"/>